<reference evidence="8 9" key="1">
    <citation type="submission" date="2020-12" db="EMBL/GenBank/DDBJ databases">
        <title>Metabolic potential, ecology and presence of endohyphal bacteria is reflected in genomic diversity of Mucoromycotina.</title>
        <authorList>
            <person name="Muszewska A."/>
            <person name="Okrasinska A."/>
            <person name="Steczkiewicz K."/>
            <person name="Drgas O."/>
            <person name="Orlowska M."/>
            <person name="Perlinska-Lenart U."/>
            <person name="Aleksandrzak-Piekarczyk T."/>
            <person name="Szatraj K."/>
            <person name="Zielenkiewicz U."/>
            <person name="Pilsyk S."/>
            <person name="Malc E."/>
            <person name="Mieczkowski P."/>
            <person name="Kruszewska J.S."/>
            <person name="Biernat P."/>
            <person name="Pawlowska J."/>
        </authorList>
    </citation>
    <scope>NUCLEOTIDE SEQUENCE [LARGE SCALE GENOMIC DNA]</scope>
    <source>
        <strain evidence="8 9">CBS 142.35</strain>
    </source>
</reference>
<keyword evidence="9" id="KW-1185">Reference proteome</keyword>
<keyword evidence="4" id="KW-0804">Transcription</keyword>
<proteinExistence type="predicted"/>
<keyword evidence="3" id="KW-0238">DNA-binding</keyword>
<dbReference type="SMART" id="SM00353">
    <property type="entry name" value="HLH"/>
    <property type="match status" value="1"/>
</dbReference>
<keyword evidence="2" id="KW-0805">Transcription regulation</keyword>
<dbReference type="PROSITE" id="PS50888">
    <property type="entry name" value="BHLH"/>
    <property type="match status" value="1"/>
</dbReference>
<evidence type="ECO:0000256" key="3">
    <source>
        <dbReference type="ARBA" id="ARBA00023125"/>
    </source>
</evidence>
<evidence type="ECO:0000313" key="8">
    <source>
        <dbReference type="EMBL" id="KAG2222468.1"/>
    </source>
</evidence>
<evidence type="ECO:0000256" key="1">
    <source>
        <dbReference type="ARBA" id="ARBA00004123"/>
    </source>
</evidence>
<dbReference type="Gene3D" id="4.10.280.10">
    <property type="entry name" value="Helix-loop-helix DNA-binding domain"/>
    <property type="match status" value="1"/>
</dbReference>
<feature type="compositionally biased region" description="Basic and acidic residues" evidence="6">
    <location>
        <begin position="14"/>
        <end position="23"/>
    </location>
</feature>
<evidence type="ECO:0000256" key="4">
    <source>
        <dbReference type="ARBA" id="ARBA00023163"/>
    </source>
</evidence>
<name>A0A8H7S5H7_9FUNG</name>
<dbReference type="Proteomes" id="UP000646827">
    <property type="component" value="Unassembled WGS sequence"/>
</dbReference>
<dbReference type="Pfam" id="PF00010">
    <property type="entry name" value="HLH"/>
    <property type="match status" value="1"/>
</dbReference>
<evidence type="ECO:0000256" key="6">
    <source>
        <dbReference type="SAM" id="MobiDB-lite"/>
    </source>
</evidence>
<dbReference type="InterPro" id="IPR036638">
    <property type="entry name" value="HLH_DNA-bd_sf"/>
</dbReference>
<dbReference type="SUPFAM" id="SSF47459">
    <property type="entry name" value="HLH, helix-loop-helix DNA-binding domain"/>
    <property type="match status" value="1"/>
</dbReference>
<feature type="region of interest" description="Disordered" evidence="6">
    <location>
        <begin position="1"/>
        <end position="23"/>
    </location>
</feature>
<dbReference type="AlphaFoldDB" id="A0A8H7S5H7"/>
<organism evidence="8 9">
    <name type="scientific">Circinella minor</name>
    <dbReference type="NCBI Taxonomy" id="1195481"/>
    <lineage>
        <taxon>Eukaryota</taxon>
        <taxon>Fungi</taxon>
        <taxon>Fungi incertae sedis</taxon>
        <taxon>Mucoromycota</taxon>
        <taxon>Mucoromycotina</taxon>
        <taxon>Mucoromycetes</taxon>
        <taxon>Mucorales</taxon>
        <taxon>Lichtheimiaceae</taxon>
        <taxon>Circinella</taxon>
    </lineage>
</organism>
<accession>A0A8H7S5H7</accession>
<sequence length="147" mass="16841">MQQLFEKKRRRRESHNAVERRRRDNINERINELATLLPDRDATKANKGTILRKSVDHIRVLHDRLGDYQQRIQELESLLTMYRVRPPPPPPSTGGGNIGMDSRQQPPTHHQQHVGGMIPSGHPLDLSTDMGPHTAMTGPHDPFRRDG</sequence>
<evidence type="ECO:0000256" key="2">
    <source>
        <dbReference type="ARBA" id="ARBA00023015"/>
    </source>
</evidence>
<dbReference type="PANTHER" id="PTHR45776:SF2">
    <property type="entry name" value="MIP04163P"/>
    <property type="match status" value="1"/>
</dbReference>
<dbReference type="EMBL" id="JAEPRB010000082">
    <property type="protein sequence ID" value="KAG2222468.1"/>
    <property type="molecule type" value="Genomic_DNA"/>
</dbReference>
<comment type="subcellular location">
    <subcellularLocation>
        <location evidence="1">Nucleus</location>
    </subcellularLocation>
</comment>
<dbReference type="GO" id="GO:0000981">
    <property type="term" value="F:DNA-binding transcription factor activity, RNA polymerase II-specific"/>
    <property type="evidence" value="ECO:0007669"/>
    <property type="project" value="TreeGrafter"/>
</dbReference>
<evidence type="ECO:0000259" key="7">
    <source>
        <dbReference type="PROSITE" id="PS50888"/>
    </source>
</evidence>
<comment type="caution">
    <text evidence="8">The sequence shown here is derived from an EMBL/GenBank/DDBJ whole genome shotgun (WGS) entry which is preliminary data.</text>
</comment>
<gene>
    <name evidence="8" type="ORF">INT45_013381</name>
</gene>
<keyword evidence="5" id="KW-0539">Nucleus</keyword>
<evidence type="ECO:0000313" key="9">
    <source>
        <dbReference type="Proteomes" id="UP000646827"/>
    </source>
</evidence>
<feature type="domain" description="BHLH" evidence="7">
    <location>
        <begin position="10"/>
        <end position="61"/>
    </location>
</feature>
<dbReference type="GO" id="GO:0046983">
    <property type="term" value="F:protein dimerization activity"/>
    <property type="evidence" value="ECO:0007669"/>
    <property type="project" value="InterPro"/>
</dbReference>
<dbReference type="PANTHER" id="PTHR45776">
    <property type="entry name" value="MIP04163P"/>
    <property type="match status" value="1"/>
</dbReference>
<protein>
    <recommendedName>
        <fullName evidence="7">BHLH domain-containing protein</fullName>
    </recommendedName>
</protein>
<dbReference type="GO" id="GO:0000978">
    <property type="term" value="F:RNA polymerase II cis-regulatory region sequence-specific DNA binding"/>
    <property type="evidence" value="ECO:0007669"/>
    <property type="project" value="TreeGrafter"/>
</dbReference>
<dbReference type="GO" id="GO:0005634">
    <property type="term" value="C:nucleus"/>
    <property type="evidence" value="ECO:0007669"/>
    <property type="project" value="UniProtKB-SubCell"/>
</dbReference>
<evidence type="ECO:0000256" key="5">
    <source>
        <dbReference type="ARBA" id="ARBA00023242"/>
    </source>
</evidence>
<feature type="region of interest" description="Disordered" evidence="6">
    <location>
        <begin position="82"/>
        <end position="147"/>
    </location>
</feature>
<dbReference type="OrthoDB" id="690068at2759"/>
<dbReference type="InterPro" id="IPR011598">
    <property type="entry name" value="bHLH_dom"/>
</dbReference>